<dbReference type="PANTHER" id="PTHR11091:SF0">
    <property type="entry name" value="MALATE DEHYDROGENASE"/>
    <property type="match status" value="1"/>
</dbReference>
<dbReference type="InterPro" id="IPR036111">
    <property type="entry name" value="Mal/L-sulfo/L-lacto_DH-like_sf"/>
</dbReference>
<evidence type="ECO:0000313" key="3">
    <source>
        <dbReference type="EMBL" id="MDF2094388.1"/>
    </source>
</evidence>
<dbReference type="Gene3D" id="3.30.1370.60">
    <property type="entry name" value="Hypothetical oxidoreductase yiak, domain 2"/>
    <property type="match status" value="1"/>
</dbReference>
<keyword evidence="2" id="KW-0560">Oxidoreductase</keyword>
<dbReference type="Proteomes" id="UP001215503">
    <property type="component" value="Unassembled WGS sequence"/>
</dbReference>
<name>A0ABT5YHJ4_9PROT</name>
<dbReference type="Gene3D" id="1.10.1530.10">
    <property type="match status" value="1"/>
</dbReference>
<evidence type="ECO:0000256" key="1">
    <source>
        <dbReference type="ARBA" id="ARBA00006056"/>
    </source>
</evidence>
<comment type="similarity">
    <text evidence="1">Belongs to the LDH2/MDH2 oxidoreductase family.</text>
</comment>
<dbReference type="PANTHER" id="PTHR11091">
    <property type="entry name" value="OXIDOREDUCTASE-RELATED"/>
    <property type="match status" value="1"/>
</dbReference>
<dbReference type="InterPro" id="IPR043144">
    <property type="entry name" value="Mal/L-sulf/L-lact_DH-like_ah"/>
</dbReference>
<dbReference type="RefSeq" id="WP_275818850.1">
    <property type="nucleotide sequence ID" value="NZ_JARHUD010000001.1"/>
</dbReference>
<protein>
    <submittedName>
        <fullName evidence="3">Ldh family oxidoreductase</fullName>
    </submittedName>
</protein>
<accession>A0ABT5YHJ4</accession>
<comment type="caution">
    <text evidence="3">The sequence shown here is derived from an EMBL/GenBank/DDBJ whole genome shotgun (WGS) entry which is preliminary data.</text>
</comment>
<dbReference type="EMBL" id="JARHUD010000001">
    <property type="protein sequence ID" value="MDF2094388.1"/>
    <property type="molecule type" value="Genomic_DNA"/>
</dbReference>
<dbReference type="InterPro" id="IPR003767">
    <property type="entry name" value="Malate/L-lactate_DH-like"/>
</dbReference>
<reference evidence="3 4" key="1">
    <citation type="submission" date="2023-03" db="EMBL/GenBank/DDBJ databases">
        <title>Fodinicurvata sp. CAU 1616 isolated from sea sendiment.</title>
        <authorList>
            <person name="Kim W."/>
        </authorList>
    </citation>
    <scope>NUCLEOTIDE SEQUENCE [LARGE SCALE GENOMIC DNA]</scope>
    <source>
        <strain evidence="3 4">CAU 1616</strain>
    </source>
</reference>
<organism evidence="3 4">
    <name type="scientific">Aquibaculum arenosum</name>
    <dbReference type="NCBI Taxonomy" id="3032591"/>
    <lineage>
        <taxon>Bacteria</taxon>
        <taxon>Pseudomonadati</taxon>
        <taxon>Pseudomonadota</taxon>
        <taxon>Alphaproteobacteria</taxon>
        <taxon>Rhodospirillales</taxon>
        <taxon>Rhodovibrionaceae</taxon>
        <taxon>Aquibaculum</taxon>
    </lineage>
</organism>
<keyword evidence="4" id="KW-1185">Reference proteome</keyword>
<gene>
    <name evidence="3" type="ORF">P2G67_00190</name>
</gene>
<evidence type="ECO:0000256" key="2">
    <source>
        <dbReference type="ARBA" id="ARBA00023002"/>
    </source>
</evidence>
<dbReference type="InterPro" id="IPR043143">
    <property type="entry name" value="Mal/L-sulf/L-lact_DH-like_NADP"/>
</dbReference>
<dbReference type="SUPFAM" id="SSF89733">
    <property type="entry name" value="L-sulfolactate dehydrogenase-like"/>
    <property type="match status" value="1"/>
</dbReference>
<dbReference type="Pfam" id="PF02615">
    <property type="entry name" value="Ldh_2"/>
    <property type="match status" value="1"/>
</dbReference>
<proteinExistence type="inferred from homology"/>
<sequence length="371" mass="38680">MAHLAVDAEQLEAQVRAIFKAWGLPAEQAEASARILVGADLAGIESHGVGLLTMYSEQIARGAVIPNAPITTAVERGAIAVLDGGGGFGHLVSLKAADLAAEKAAALGVGAVAVRNSHHFGAAGLYARHIAERGLLGFCTTAVWRPAIVPTDGREPMLGTNPIAFAAPAARNRPFLLDMATSTAAIGKMRVKLFAGQPVPEGWAFDEQGNWERDPTPALAAPKLSPLGGDEEHGGHKGYGLAAMVEILSTTLAGATFAPLRPAEQKTHGVGHFFLALAPDLFRPDGGFESDLDALLDALRGSAPLDEARPVQVAGDPEYRREAERRAKGIPLPSTLVERLREIASQAGAPFLLSDAGQEAIGSSPRSEAMN</sequence>
<evidence type="ECO:0000313" key="4">
    <source>
        <dbReference type="Proteomes" id="UP001215503"/>
    </source>
</evidence>